<feature type="transmembrane region" description="Helical" evidence="5">
    <location>
        <begin position="145"/>
        <end position="168"/>
    </location>
</feature>
<dbReference type="Pfam" id="PF04610">
    <property type="entry name" value="TrbL"/>
    <property type="match status" value="1"/>
</dbReference>
<reference evidence="6" key="1">
    <citation type="submission" date="2024-06" db="EMBL/GenBank/DDBJ databases">
        <title>Complete Genome Sequence of mouse commensal type strain Neisseria musculi.</title>
        <authorList>
            <person name="Thapa E."/>
            <person name="Aluvathingal J."/>
            <person name="Nadendla S."/>
            <person name="Mehta A."/>
            <person name="Tettelin H."/>
            <person name="Weyand N.J."/>
        </authorList>
    </citation>
    <scope>NUCLEOTIDE SEQUENCE</scope>
    <source>
        <strain evidence="6">NW831</strain>
    </source>
</reference>
<keyword evidence="4 5" id="KW-0472">Membrane</keyword>
<evidence type="ECO:0000313" key="7">
    <source>
        <dbReference type="Proteomes" id="UP000516412"/>
    </source>
</evidence>
<dbReference type="GO" id="GO:0016020">
    <property type="term" value="C:membrane"/>
    <property type="evidence" value="ECO:0007669"/>
    <property type="project" value="UniProtKB-SubCell"/>
</dbReference>
<keyword evidence="3 5" id="KW-1133">Transmembrane helix</keyword>
<feature type="transmembrane region" description="Helical" evidence="5">
    <location>
        <begin position="237"/>
        <end position="259"/>
    </location>
</feature>
<evidence type="ECO:0000256" key="1">
    <source>
        <dbReference type="ARBA" id="ARBA00004141"/>
    </source>
</evidence>
<dbReference type="Proteomes" id="UP000516412">
    <property type="component" value="Chromosome"/>
</dbReference>
<comment type="subcellular location">
    <subcellularLocation>
        <location evidence="1">Membrane</location>
        <topology evidence="1">Multi-pass membrane protein</topology>
    </subcellularLocation>
</comment>
<protein>
    <submittedName>
        <fullName evidence="6">TrbL/VirB6 plasmid conjugal transfer family protein</fullName>
    </submittedName>
</protein>
<accession>A0A7H1MDC1</accession>
<evidence type="ECO:0000256" key="2">
    <source>
        <dbReference type="ARBA" id="ARBA00022692"/>
    </source>
</evidence>
<dbReference type="InterPro" id="IPR007688">
    <property type="entry name" value="Conjugal_tfr_TrbL/VirB6"/>
</dbReference>
<feature type="transmembrane region" description="Helical" evidence="5">
    <location>
        <begin position="66"/>
        <end position="86"/>
    </location>
</feature>
<dbReference type="GO" id="GO:0030255">
    <property type="term" value="P:protein secretion by the type IV secretion system"/>
    <property type="evidence" value="ECO:0007669"/>
    <property type="project" value="InterPro"/>
</dbReference>
<organism evidence="6 7">
    <name type="scientific">Neisseria musculi</name>
    <dbReference type="NCBI Taxonomy" id="1815583"/>
    <lineage>
        <taxon>Bacteria</taxon>
        <taxon>Pseudomonadati</taxon>
        <taxon>Pseudomonadota</taxon>
        <taxon>Betaproteobacteria</taxon>
        <taxon>Neisseriales</taxon>
        <taxon>Neisseriaceae</taxon>
        <taxon>Neisseria</taxon>
    </lineage>
</organism>
<evidence type="ECO:0000313" key="6">
    <source>
        <dbReference type="EMBL" id="QNT59636.1"/>
    </source>
</evidence>
<evidence type="ECO:0000256" key="3">
    <source>
        <dbReference type="ARBA" id="ARBA00022989"/>
    </source>
</evidence>
<sequence length="319" mass="34856">MAEKSTFFVDMTQFVTDSMGTNLFESAGNLISNIAPVFSTMFGIYLLMVAFSYWHGGGIDEMFVDFAKRMVACCFLVALAFNASYYSELANLIYVLPDELAKAFGSGEYSGGALDKVVDDVNTVTDRLEVQQGNTGLNFGLSVRYLVVIWEIRIAMGLLLAVLFAFYILAKVSLALVLMMGPLFIAFGLFPATRQYAMNWIGQCMNYVFNVVLLSLVGTMMLAFIGRFVDIMGVNDLGSGIAFGSILFFTLIVFVLLCWQTPSLASALTGGATLQGSVRTIYNMARKGLSKAGYGATKAKDKVKDTWNKHRSGGNIKKS</sequence>
<keyword evidence="2 5" id="KW-0812">Transmembrane</keyword>
<name>A0A7H1MDC1_9NEIS</name>
<evidence type="ECO:0000256" key="5">
    <source>
        <dbReference type="SAM" id="Phobius"/>
    </source>
</evidence>
<dbReference type="AlphaFoldDB" id="A0A7H1MDC1"/>
<gene>
    <name evidence="6" type="ORF">H7A79_0474</name>
</gene>
<feature type="transmembrane region" description="Helical" evidence="5">
    <location>
        <begin position="204"/>
        <end position="225"/>
    </location>
</feature>
<evidence type="ECO:0000256" key="4">
    <source>
        <dbReference type="ARBA" id="ARBA00023136"/>
    </source>
</evidence>
<dbReference type="KEGG" id="nmus:H7A79_0474"/>
<feature type="transmembrane region" description="Helical" evidence="5">
    <location>
        <begin position="174"/>
        <end position="192"/>
    </location>
</feature>
<keyword evidence="7" id="KW-1185">Reference proteome</keyword>
<feature type="transmembrane region" description="Helical" evidence="5">
    <location>
        <begin position="34"/>
        <end position="54"/>
    </location>
</feature>
<proteinExistence type="predicted"/>
<dbReference type="RefSeq" id="WP_187000970.1">
    <property type="nucleotide sequence ID" value="NZ_CP060414.2"/>
</dbReference>
<dbReference type="EMBL" id="CP060414">
    <property type="protein sequence ID" value="QNT59636.1"/>
    <property type="molecule type" value="Genomic_DNA"/>
</dbReference>